<dbReference type="CDD" id="cd06464">
    <property type="entry name" value="ACD_sHsps-like"/>
    <property type="match status" value="1"/>
</dbReference>
<reference evidence="4 5" key="1">
    <citation type="journal article" date="2014" name="PLoS Genet.">
        <title>Phylogenetically driven sequencing of extremely halophilic archaea reveals strategies for static and dynamic osmo-response.</title>
        <authorList>
            <person name="Becker E.A."/>
            <person name="Seitzer P.M."/>
            <person name="Tritt A."/>
            <person name="Larsen D."/>
            <person name="Krusor M."/>
            <person name="Yao A.I."/>
            <person name="Wu D."/>
            <person name="Madern D."/>
            <person name="Eisen J.A."/>
            <person name="Darling A.E."/>
            <person name="Facciotti M.T."/>
        </authorList>
    </citation>
    <scope>NUCLEOTIDE SEQUENCE [LARGE SCALE GENOMIC DNA]</scope>
    <source>
        <strain evidence="4 5">JCM 12255</strain>
    </source>
</reference>
<dbReference type="Gene3D" id="2.60.40.790">
    <property type="match status" value="1"/>
</dbReference>
<dbReference type="STRING" id="1227499.C493_13683"/>
<evidence type="ECO:0000256" key="2">
    <source>
        <dbReference type="RuleBase" id="RU003616"/>
    </source>
</evidence>
<dbReference type="EMBL" id="AOHZ01000062">
    <property type="protein sequence ID" value="ELY53838.1"/>
    <property type="molecule type" value="Genomic_DNA"/>
</dbReference>
<name>L9WZP2_9EURY</name>
<protein>
    <submittedName>
        <fullName evidence="4">Heat shock protein Hsp20</fullName>
    </submittedName>
</protein>
<comment type="caution">
    <text evidence="4">The sequence shown here is derived from an EMBL/GenBank/DDBJ whole genome shotgun (WGS) entry which is preliminary data.</text>
</comment>
<dbReference type="AlphaFoldDB" id="L9WZP2"/>
<gene>
    <name evidence="4" type="ORF">C493_13683</name>
</gene>
<accession>L9WZP2</accession>
<dbReference type="PROSITE" id="PS01031">
    <property type="entry name" value="SHSP"/>
    <property type="match status" value="1"/>
</dbReference>
<keyword evidence="4" id="KW-0346">Stress response</keyword>
<dbReference type="PANTHER" id="PTHR11527">
    <property type="entry name" value="HEAT-SHOCK PROTEIN 20 FAMILY MEMBER"/>
    <property type="match status" value="1"/>
</dbReference>
<proteinExistence type="inferred from homology"/>
<dbReference type="PATRIC" id="fig|1227499.3.peg.2807"/>
<dbReference type="InterPro" id="IPR002068">
    <property type="entry name" value="A-crystallin/Hsp20_dom"/>
</dbReference>
<keyword evidence="5" id="KW-1185">Reference proteome</keyword>
<organism evidence="4 5">
    <name type="scientific">Natronolimnohabitans innermongolicus JCM 12255</name>
    <dbReference type="NCBI Taxonomy" id="1227499"/>
    <lineage>
        <taxon>Archaea</taxon>
        <taxon>Methanobacteriati</taxon>
        <taxon>Methanobacteriota</taxon>
        <taxon>Stenosarchaea group</taxon>
        <taxon>Halobacteria</taxon>
        <taxon>Halobacteriales</taxon>
        <taxon>Natrialbaceae</taxon>
        <taxon>Natronolimnohabitans</taxon>
    </lineage>
</organism>
<dbReference type="eggNOG" id="arCOG01832">
    <property type="taxonomic scope" value="Archaea"/>
</dbReference>
<comment type="similarity">
    <text evidence="1 2">Belongs to the small heat shock protein (HSP20) family.</text>
</comment>
<dbReference type="InterPro" id="IPR008978">
    <property type="entry name" value="HSP20-like_chaperone"/>
</dbReference>
<evidence type="ECO:0000259" key="3">
    <source>
        <dbReference type="PROSITE" id="PS01031"/>
    </source>
</evidence>
<feature type="domain" description="SHSP" evidence="3">
    <location>
        <begin position="49"/>
        <end position="159"/>
    </location>
</feature>
<dbReference type="SUPFAM" id="SSF49764">
    <property type="entry name" value="HSP20-like chaperones"/>
    <property type="match status" value="1"/>
</dbReference>
<sequence>MDRMFREMDRTFDQLRSTWLQEFGPSHGDEERPDGRRRPALEAGADWNASAGFGLEPAATLEDEGDAYVYVMDLPGFETADIDLRFHDGALSIRAHADVDERTDAHRAVRSRRVSRRVPVPAEIAVEEIAASYHNGVLEVTLPVVDDDRREPGHRIDLE</sequence>
<evidence type="ECO:0000256" key="1">
    <source>
        <dbReference type="PROSITE-ProRule" id="PRU00285"/>
    </source>
</evidence>
<evidence type="ECO:0000313" key="5">
    <source>
        <dbReference type="Proteomes" id="UP000011602"/>
    </source>
</evidence>
<dbReference type="InterPro" id="IPR031107">
    <property type="entry name" value="Small_HSP"/>
</dbReference>
<dbReference type="Proteomes" id="UP000011602">
    <property type="component" value="Unassembled WGS sequence"/>
</dbReference>
<dbReference type="Pfam" id="PF00011">
    <property type="entry name" value="HSP20"/>
    <property type="match status" value="1"/>
</dbReference>
<evidence type="ECO:0000313" key="4">
    <source>
        <dbReference type="EMBL" id="ELY53838.1"/>
    </source>
</evidence>